<accession>A0ACC0FQV8</accession>
<sequence length="96" mass="10534">MITEQGVTLLTLATTIPSMRPPPCTDSRTQQCIEANGSQLAMFYAALYTTALGGGGIKSNVSAFTMEPKENAWLLEVSWLRSMECIMVKFQLISEI</sequence>
<proteinExistence type="predicted"/>
<dbReference type="EMBL" id="CM045770">
    <property type="protein sequence ID" value="KAI7991089.1"/>
    <property type="molecule type" value="Genomic_DNA"/>
</dbReference>
<name>A0ACC0FQV8_9ERIC</name>
<comment type="caution">
    <text evidence="1">The sequence shown here is derived from an EMBL/GenBank/DDBJ whole genome shotgun (WGS) entry which is preliminary data.</text>
</comment>
<reference evidence="1 2" key="1">
    <citation type="journal article" date="2022" name="Plant J.">
        <title>Chromosome-level genome of Camellia lanceoleosa provides a valuable resource for understanding genome evolution and self-incompatibility.</title>
        <authorList>
            <person name="Gong W."/>
            <person name="Xiao S."/>
            <person name="Wang L."/>
            <person name="Liao Z."/>
            <person name="Chang Y."/>
            <person name="Mo W."/>
            <person name="Hu G."/>
            <person name="Li W."/>
            <person name="Zhao G."/>
            <person name="Zhu H."/>
            <person name="Hu X."/>
            <person name="Ji K."/>
            <person name="Xiang X."/>
            <person name="Song Q."/>
            <person name="Yuan D."/>
            <person name="Jin S."/>
            <person name="Zhang L."/>
        </authorList>
    </citation>
    <scope>NUCLEOTIDE SEQUENCE [LARGE SCALE GENOMIC DNA]</scope>
    <source>
        <strain evidence="1">SQ_2022a</strain>
    </source>
</reference>
<protein>
    <submittedName>
        <fullName evidence="1">Protein NRT1/ PTR FAMILY 6.4</fullName>
    </submittedName>
</protein>
<dbReference type="Proteomes" id="UP001060215">
    <property type="component" value="Chromosome 13"/>
</dbReference>
<gene>
    <name evidence="1" type="ORF">LOK49_LG12G01244</name>
</gene>
<evidence type="ECO:0000313" key="2">
    <source>
        <dbReference type="Proteomes" id="UP001060215"/>
    </source>
</evidence>
<evidence type="ECO:0000313" key="1">
    <source>
        <dbReference type="EMBL" id="KAI7991089.1"/>
    </source>
</evidence>
<organism evidence="1 2">
    <name type="scientific">Camellia lanceoleosa</name>
    <dbReference type="NCBI Taxonomy" id="1840588"/>
    <lineage>
        <taxon>Eukaryota</taxon>
        <taxon>Viridiplantae</taxon>
        <taxon>Streptophyta</taxon>
        <taxon>Embryophyta</taxon>
        <taxon>Tracheophyta</taxon>
        <taxon>Spermatophyta</taxon>
        <taxon>Magnoliopsida</taxon>
        <taxon>eudicotyledons</taxon>
        <taxon>Gunneridae</taxon>
        <taxon>Pentapetalae</taxon>
        <taxon>asterids</taxon>
        <taxon>Ericales</taxon>
        <taxon>Theaceae</taxon>
        <taxon>Camellia</taxon>
    </lineage>
</organism>
<keyword evidence="2" id="KW-1185">Reference proteome</keyword>